<dbReference type="InterPro" id="IPR026356">
    <property type="entry name" value="GrrA/OscA1_RiPP"/>
</dbReference>
<sequence length="132" mass="15037">MIKTTNTTWMGFLLAISTVAYCGSSHATTPDSIKESLNPLENRISRIAEVLKEREKQWQQDGESDNNFTSDIDDNLIAGGWGNGRGGSWVDSNRGSFVNNRRGWDNWRGWDDWGRWTNLSPWRNGGGFLNRR</sequence>
<dbReference type="AlphaFoldDB" id="A0A844GY10"/>
<evidence type="ECO:0000313" key="2">
    <source>
        <dbReference type="EMBL" id="MTF39055.1"/>
    </source>
</evidence>
<evidence type="ECO:0000313" key="3">
    <source>
        <dbReference type="Proteomes" id="UP000437131"/>
    </source>
</evidence>
<name>A0A844GY10_9CHRO</name>
<protein>
    <submittedName>
        <fullName evidence="2">RSAM-associated Gly-rich repeat protein</fullName>
    </submittedName>
</protein>
<gene>
    <name evidence="2" type="primary">grrA</name>
    <name evidence="2" type="ORF">GGC33_08945</name>
</gene>
<comment type="caution">
    <text evidence="2">The sequence shown here is derived from an EMBL/GenBank/DDBJ whole genome shotgun (WGS) entry which is preliminary data.</text>
</comment>
<feature type="chain" id="PRO_5032297059" evidence="1">
    <location>
        <begin position="28"/>
        <end position="132"/>
    </location>
</feature>
<evidence type="ECO:0000256" key="1">
    <source>
        <dbReference type="SAM" id="SignalP"/>
    </source>
</evidence>
<dbReference type="EMBL" id="WMIA01000009">
    <property type="protein sequence ID" value="MTF39055.1"/>
    <property type="molecule type" value="Genomic_DNA"/>
</dbReference>
<dbReference type="Proteomes" id="UP000437131">
    <property type="component" value="Unassembled WGS sequence"/>
</dbReference>
<organism evidence="2 3">
    <name type="scientific">Cyanobacterium aponinum 0216</name>
    <dbReference type="NCBI Taxonomy" id="2676140"/>
    <lineage>
        <taxon>Bacteria</taxon>
        <taxon>Bacillati</taxon>
        <taxon>Cyanobacteriota</taxon>
        <taxon>Cyanophyceae</taxon>
        <taxon>Oscillatoriophycideae</taxon>
        <taxon>Chroococcales</taxon>
        <taxon>Geminocystaceae</taxon>
        <taxon>Cyanobacterium</taxon>
    </lineage>
</organism>
<accession>A0A844GY10</accession>
<dbReference type="RefSeq" id="WP_155083812.1">
    <property type="nucleotide sequence ID" value="NZ_WMIA01000009.1"/>
</dbReference>
<reference evidence="2 3" key="1">
    <citation type="submission" date="2019-11" db="EMBL/GenBank/DDBJ databases">
        <title>Isolation of a new High Light Tolerant Cyanobacteria.</title>
        <authorList>
            <person name="Dobson Z."/>
            <person name="Vaughn N."/>
            <person name="Vaughn M."/>
            <person name="Fromme P."/>
            <person name="Mazor Y."/>
        </authorList>
    </citation>
    <scope>NUCLEOTIDE SEQUENCE [LARGE SCALE GENOMIC DNA]</scope>
    <source>
        <strain evidence="2 3">0216</strain>
    </source>
</reference>
<keyword evidence="1" id="KW-0732">Signal</keyword>
<proteinExistence type="predicted"/>
<feature type="signal peptide" evidence="1">
    <location>
        <begin position="1"/>
        <end position="27"/>
    </location>
</feature>
<dbReference type="NCBIfam" id="TIGR04260">
    <property type="entry name" value="Cyano_gly_rpt"/>
    <property type="match status" value="1"/>
</dbReference>